<name>A0A7H0HVB5_9ACTN</name>
<dbReference type="GO" id="GO:0006633">
    <property type="term" value="P:fatty acid biosynthetic process"/>
    <property type="evidence" value="ECO:0007669"/>
    <property type="project" value="TreeGrafter"/>
</dbReference>
<gene>
    <name evidence="3" type="ORF">IAG43_17230</name>
</gene>
<keyword evidence="1" id="KW-0808">Transferase</keyword>
<evidence type="ECO:0000256" key="1">
    <source>
        <dbReference type="ARBA" id="ARBA00022679"/>
    </source>
</evidence>
<dbReference type="InterPro" id="IPR016039">
    <property type="entry name" value="Thiolase-like"/>
</dbReference>
<dbReference type="AlphaFoldDB" id="A0A7H0HVB5"/>
<evidence type="ECO:0000313" key="3">
    <source>
        <dbReference type="EMBL" id="QNP64481.1"/>
    </source>
</evidence>
<accession>A0A7H0HVB5</accession>
<keyword evidence="4" id="KW-1185">Reference proteome</keyword>
<evidence type="ECO:0000313" key="4">
    <source>
        <dbReference type="Proteomes" id="UP000516230"/>
    </source>
</evidence>
<dbReference type="Proteomes" id="UP000516230">
    <property type="component" value="Chromosome"/>
</dbReference>
<dbReference type="PANTHER" id="PTHR11712">
    <property type="entry name" value="POLYKETIDE SYNTHASE-RELATED"/>
    <property type="match status" value="1"/>
</dbReference>
<organism evidence="3 4">
    <name type="scientific">Streptomyces genisteinicus</name>
    <dbReference type="NCBI Taxonomy" id="2768068"/>
    <lineage>
        <taxon>Bacteria</taxon>
        <taxon>Bacillati</taxon>
        <taxon>Actinomycetota</taxon>
        <taxon>Actinomycetes</taxon>
        <taxon>Kitasatosporales</taxon>
        <taxon>Streptomycetaceae</taxon>
        <taxon>Streptomyces</taxon>
    </lineage>
</organism>
<dbReference type="RefSeq" id="WP_187741614.1">
    <property type="nucleotide sequence ID" value="NZ_CP060825.1"/>
</dbReference>
<dbReference type="KEGG" id="sgj:IAG43_17230"/>
<protein>
    <submittedName>
        <fullName evidence="3">Beta-ketoacyl synthase</fullName>
    </submittedName>
</protein>
<dbReference type="Gene3D" id="3.40.47.10">
    <property type="match status" value="1"/>
</dbReference>
<feature type="domain" description="Beta-ketoacyl synthase-like N-terminal" evidence="2">
    <location>
        <begin position="47"/>
        <end position="181"/>
    </location>
</feature>
<dbReference type="InterPro" id="IPR014030">
    <property type="entry name" value="Ketoacyl_synth_N"/>
</dbReference>
<sequence>MKPSGILVTGVGTALPGVAGPADLLRSAPTGAEPQVDPAALLGKRGLRYKDRASQLALCAARDGLRAAGLLSADGSGLTVPGASVGVVASSNLGNLDTVCSVADGIRDLGVDGISPMGLPNASSNVIASTVAIRYGLRGPNLMVCNGAPSGLDAVFWGAATVAAGRADRVLVIGVETDNRYVRGLLGDPRGHLLDGAVSLVLERPGAAAGRGAGAVAVLGRSTRQAGVAPCLERLVDGEDPEPGVWFVPEGFGAQEARGARTGGDGDGAVPDGAPRVGLTEVPRVDLTAVFGRASGALGVLQCAAAVGWFAGAGAGSDRHALVTTGGDADDAVASYLLMPPGSAA</sequence>
<dbReference type="EMBL" id="CP060825">
    <property type="protein sequence ID" value="QNP64481.1"/>
    <property type="molecule type" value="Genomic_DNA"/>
</dbReference>
<evidence type="ECO:0000259" key="2">
    <source>
        <dbReference type="Pfam" id="PF00109"/>
    </source>
</evidence>
<dbReference type="GO" id="GO:0004315">
    <property type="term" value="F:3-oxoacyl-[acyl-carrier-protein] synthase activity"/>
    <property type="evidence" value="ECO:0007669"/>
    <property type="project" value="TreeGrafter"/>
</dbReference>
<dbReference type="PANTHER" id="PTHR11712:SF336">
    <property type="entry name" value="3-OXOACYL-[ACYL-CARRIER-PROTEIN] SYNTHASE, MITOCHONDRIAL"/>
    <property type="match status" value="1"/>
</dbReference>
<dbReference type="SUPFAM" id="SSF53901">
    <property type="entry name" value="Thiolase-like"/>
    <property type="match status" value="1"/>
</dbReference>
<reference evidence="3 4" key="1">
    <citation type="submission" date="2020-08" db="EMBL/GenBank/DDBJ databases">
        <title>A novel species.</title>
        <authorList>
            <person name="Gao J."/>
        </authorList>
    </citation>
    <scope>NUCLEOTIDE SEQUENCE [LARGE SCALE GENOMIC DNA]</scope>
    <source>
        <strain evidence="3 4">CRPJ-33</strain>
    </source>
</reference>
<dbReference type="InterPro" id="IPR000794">
    <property type="entry name" value="Beta-ketoacyl_synthase"/>
</dbReference>
<dbReference type="Pfam" id="PF00109">
    <property type="entry name" value="ketoacyl-synt"/>
    <property type="match status" value="1"/>
</dbReference>
<proteinExistence type="predicted"/>